<protein>
    <submittedName>
        <fullName evidence="3">Uncharacterized protein</fullName>
    </submittedName>
</protein>
<dbReference type="Proteomes" id="UP001142489">
    <property type="component" value="Unassembled WGS sequence"/>
</dbReference>
<dbReference type="GO" id="GO:0005882">
    <property type="term" value="C:intermediate filament"/>
    <property type="evidence" value="ECO:0007669"/>
    <property type="project" value="UniProtKB-KW"/>
</dbReference>
<dbReference type="PANTHER" id="PTHR31203">
    <property type="entry name" value="BETA-KERATIN-RELATED PROTEIN-RELATED"/>
    <property type="match status" value="1"/>
</dbReference>
<name>A0A9Q0XBF4_9SAUR</name>
<dbReference type="OrthoDB" id="9049947at2759"/>
<dbReference type="EMBL" id="JAPFRF010000019">
    <property type="protein sequence ID" value="KAJ7307273.1"/>
    <property type="molecule type" value="Genomic_DNA"/>
</dbReference>
<comment type="similarity">
    <text evidence="1">Belongs to the avian keratin family.</text>
</comment>
<organism evidence="3 4">
    <name type="scientific">Phrynocephalus forsythii</name>
    <dbReference type="NCBI Taxonomy" id="171643"/>
    <lineage>
        <taxon>Eukaryota</taxon>
        <taxon>Metazoa</taxon>
        <taxon>Chordata</taxon>
        <taxon>Craniata</taxon>
        <taxon>Vertebrata</taxon>
        <taxon>Euteleostomi</taxon>
        <taxon>Lepidosauria</taxon>
        <taxon>Squamata</taxon>
        <taxon>Bifurcata</taxon>
        <taxon>Unidentata</taxon>
        <taxon>Episquamata</taxon>
        <taxon>Toxicofera</taxon>
        <taxon>Iguania</taxon>
        <taxon>Acrodonta</taxon>
        <taxon>Agamidae</taxon>
        <taxon>Agaminae</taxon>
        <taxon>Phrynocephalus</taxon>
    </lineage>
</organism>
<dbReference type="AlphaFoldDB" id="A0A9Q0XBF4"/>
<evidence type="ECO:0000313" key="4">
    <source>
        <dbReference type="Proteomes" id="UP001142489"/>
    </source>
</evidence>
<dbReference type="GO" id="GO:0005200">
    <property type="term" value="F:structural constituent of cytoskeleton"/>
    <property type="evidence" value="ECO:0007669"/>
    <property type="project" value="InterPro"/>
</dbReference>
<evidence type="ECO:0000256" key="1">
    <source>
        <dbReference type="ARBA" id="ARBA00008702"/>
    </source>
</evidence>
<keyword evidence="4" id="KW-1185">Reference proteome</keyword>
<evidence type="ECO:0000256" key="2">
    <source>
        <dbReference type="ARBA" id="ARBA00022744"/>
    </source>
</evidence>
<dbReference type="InterPro" id="IPR003461">
    <property type="entry name" value="Keratin"/>
</dbReference>
<accession>A0A9Q0XBF4</accession>
<dbReference type="PANTHER" id="PTHR31203:SF1">
    <property type="entry name" value="BETA-KERATIN-RELATED PROTEIN-RELATED"/>
    <property type="match status" value="1"/>
</dbReference>
<sequence length="161" mass="15386">MPGYCGPSNAVPSCSAIPSVGFGSNHFGSGFGLGGSGFGSLGSGGSVSATSLGVLQGVQPQAINQLPPNEVVIQPPPVAVTVPGAIMSATPVPVQVGGVAPCAISGSGSTLGFGLNNLGLGSSGFGSSGLLGSHDSFGFNSRGLLGRSGSLSLNPTFGVCH</sequence>
<reference evidence="3" key="1">
    <citation type="journal article" date="2023" name="DNA Res.">
        <title>Chromosome-level genome assembly of Phrynocephalus forsythii using third-generation DNA sequencing and Hi-C analysis.</title>
        <authorList>
            <person name="Qi Y."/>
            <person name="Zhao W."/>
            <person name="Zhao Y."/>
            <person name="Niu C."/>
            <person name="Cao S."/>
            <person name="Zhang Y."/>
        </authorList>
    </citation>
    <scope>NUCLEOTIDE SEQUENCE</scope>
    <source>
        <tissue evidence="3">Muscle</tissue>
    </source>
</reference>
<gene>
    <name evidence="3" type="ORF">JRQ81_009273</name>
</gene>
<evidence type="ECO:0000313" key="3">
    <source>
        <dbReference type="EMBL" id="KAJ7307273.1"/>
    </source>
</evidence>
<proteinExistence type="inferred from homology"/>
<keyword evidence="2" id="KW-0416">Keratin</keyword>
<comment type="caution">
    <text evidence="3">The sequence shown here is derived from an EMBL/GenBank/DDBJ whole genome shotgun (WGS) entry which is preliminary data.</text>
</comment>